<keyword evidence="5 6" id="KW-0472">Membrane</keyword>
<dbReference type="InterPro" id="IPR002416">
    <property type="entry name" value="T2SS_protein-GspH"/>
</dbReference>
<sequence>MVKCPMTNRQQGFTLVEMLIVVAIIGILAAIAIPSYQDYVVRTKRADMMVELQNIGRQLESRKLAVGRGGYRTLAANNNQAIQDLLGNYPRSGNASYQITITNLASGNWVLTATPNTAGTQARDGALALSVNGRKCRGTRCGVGDEWRQ</sequence>
<dbReference type="SUPFAM" id="SSF54523">
    <property type="entry name" value="Pili subunits"/>
    <property type="match status" value="1"/>
</dbReference>
<dbReference type="PRINTS" id="PR00885">
    <property type="entry name" value="BCTERIALGSPH"/>
</dbReference>
<dbReference type="Proteomes" id="UP000092671">
    <property type="component" value="Unassembled WGS sequence"/>
</dbReference>
<feature type="transmembrane region" description="Helical" evidence="6">
    <location>
        <begin position="12"/>
        <end position="33"/>
    </location>
</feature>
<evidence type="ECO:0000256" key="4">
    <source>
        <dbReference type="ARBA" id="ARBA00022989"/>
    </source>
</evidence>
<evidence type="ECO:0008006" key="9">
    <source>
        <dbReference type="Google" id="ProtNLM"/>
    </source>
</evidence>
<keyword evidence="2" id="KW-0488">Methylation</keyword>
<dbReference type="InterPro" id="IPR045584">
    <property type="entry name" value="Pilin-like"/>
</dbReference>
<dbReference type="PROSITE" id="PS00409">
    <property type="entry name" value="PROKAR_NTER_METHYL"/>
    <property type="match status" value="1"/>
</dbReference>
<evidence type="ECO:0000313" key="8">
    <source>
        <dbReference type="Proteomes" id="UP000092671"/>
    </source>
</evidence>
<dbReference type="EMBL" id="LZDN01000012">
    <property type="protein sequence ID" value="OBX50783.1"/>
    <property type="molecule type" value="Genomic_DNA"/>
</dbReference>
<name>A0A1B8PJW3_MORNO</name>
<dbReference type="RefSeq" id="WP_066893018.1">
    <property type="nucleotide sequence ID" value="NZ_LZDN01000012.1"/>
</dbReference>
<dbReference type="NCBIfam" id="TIGR02532">
    <property type="entry name" value="IV_pilin_GFxxxE"/>
    <property type="match status" value="1"/>
</dbReference>
<accession>A0A1B8PJW3</accession>
<reference evidence="7 8" key="1">
    <citation type="submission" date="2016-06" db="EMBL/GenBank/DDBJ databases">
        <title>Draft genome of Moraxella nonliquefaciens CCUG 60284.</title>
        <authorList>
            <person name="Salva-Serra F."/>
            <person name="Engstrom-Jakobsson H."/>
            <person name="Thorell K."/>
            <person name="Gonzales-Siles L."/>
            <person name="Karlsson R."/>
            <person name="Boulund F."/>
            <person name="Engstrand L."/>
            <person name="Kristiansson E."/>
            <person name="Moore E."/>
        </authorList>
    </citation>
    <scope>NUCLEOTIDE SEQUENCE [LARGE SCALE GENOMIC DNA]</scope>
    <source>
        <strain evidence="7 8">CCUG 60284</strain>
    </source>
</reference>
<proteinExistence type="predicted"/>
<comment type="subcellular location">
    <subcellularLocation>
        <location evidence="1">Membrane</location>
        <topology evidence="1">Single-pass membrane protein</topology>
    </subcellularLocation>
</comment>
<organism evidence="7 8">
    <name type="scientific">Moraxella nonliquefaciens</name>
    <dbReference type="NCBI Taxonomy" id="478"/>
    <lineage>
        <taxon>Bacteria</taxon>
        <taxon>Pseudomonadati</taxon>
        <taxon>Pseudomonadota</taxon>
        <taxon>Gammaproteobacteria</taxon>
        <taxon>Moraxellales</taxon>
        <taxon>Moraxellaceae</taxon>
        <taxon>Moraxella</taxon>
    </lineage>
</organism>
<gene>
    <name evidence="7" type="ORF">A9Z60_02470</name>
</gene>
<dbReference type="Gene3D" id="3.30.700.10">
    <property type="entry name" value="Glycoprotein, Type 4 Pilin"/>
    <property type="match status" value="1"/>
</dbReference>
<dbReference type="AlphaFoldDB" id="A0A1B8PJW3"/>
<dbReference type="InterPro" id="IPR012902">
    <property type="entry name" value="N_methyl_site"/>
</dbReference>
<dbReference type="GO" id="GO:0016020">
    <property type="term" value="C:membrane"/>
    <property type="evidence" value="ECO:0007669"/>
    <property type="project" value="UniProtKB-SubCell"/>
</dbReference>
<evidence type="ECO:0000313" key="7">
    <source>
        <dbReference type="EMBL" id="OBX50783.1"/>
    </source>
</evidence>
<comment type="caution">
    <text evidence="7">The sequence shown here is derived from an EMBL/GenBank/DDBJ whole genome shotgun (WGS) entry which is preliminary data.</text>
</comment>
<dbReference type="InterPro" id="IPR031982">
    <property type="entry name" value="PilE-like"/>
</dbReference>
<protein>
    <recommendedName>
        <fullName evidence="9">Pilus assembly protein PilE</fullName>
    </recommendedName>
</protein>
<dbReference type="PANTHER" id="PTHR30093:SF47">
    <property type="entry name" value="TYPE IV PILUS NON-CORE MINOR PILIN PILE"/>
    <property type="match status" value="1"/>
</dbReference>
<dbReference type="Pfam" id="PF16732">
    <property type="entry name" value="ComP_DUS"/>
    <property type="match status" value="1"/>
</dbReference>
<dbReference type="Pfam" id="PF07963">
    <property type="entry name" value="N_methyl"/>
    <property type="match status" value="1"/>
</dbReference>
<dbReference type="PANTHER" id="PTHR30093">
    <property type="entry name" value="GENERAL SECRETION PATHWAY PROTEIN G"/>
    <property type="match status" value="1"/>
</dbReference>
<keyword evidence="4 6" id="KW-1133">Transmembrane helix</keyword>
<evidence type="ECO:0000256" key="5">
    <source>
        <dbReference type="ARBA" id="ARBA00023136"/>
    </source>
</evidence>
<evidence type="ECO:0000256" key="6">
    <source>
        <dbReference type="SAM" id="Phobius"/>
    </source>
</evidence>
<evidence type="ECO:0000256" key="2">
    <source>
        <dbReference type="ARBA" id="ARBA00022481"/>
    </source>
</evidence>
<dbReference type="GO" id="GO:0015627">
    <property type="term" value="C:type II protein secretion system complex"/>
    <property type="evidence" value="ECO:0007669"/>
    <property type="project" value="InterPro"/>
</dbReference>
<dbReference type="GO" id="GO:0043683">
    <property type="term" value="P:type IV pilus assembly"/>
    <property type="evidence" value="ECO:0007669"/>
    <property type="project" value="InterPro"/>
</dbReference>
<evidence type="ECO:0000256" key="3">
    <source>
        <dbReference type="ARBA" id="ARBA00022692"/>
    </source>
</evidence>
<dbReference type="GO" id="GO:0015628">
    <property type="term" value="P:protein secretion by the type II secretion system"/>
    <property type="evidence" value="ECO:0007669"/>
    <property type="project" value="InterPro"/>
</dbReference>
<evidence type="ECO:0000256" key="1">
    <source>
        <dbReference type="ARBA" id="ARBA00004167"/>
    </source>
</evidence>
<keyword evidence="3 6" id="KW-0812">Transmembrane</keyword>